<evidence type="ECO:0000313" key="4">
    <source>
        <dbReference type="Proteomes" id="UP001571476"/>
    </source>
</evidence>
<feature type="transmembrane region" description="Helical" evidence="2">
    <location>
        <begin position="169"/>
        <end position="199"/>
    </location>
</feature>
<evidence type="ECO:0008006" key="5">
    <source>
        <dbReference type="Google" id="ProtNLM"/>
    </source>
</evidence>
<dbReference type="EMBL" id="JBGOSP010000025">
    <property type="protein sequence ID" value="MFA3841435.1"/>
    <property type="molecule type" value="Genomic_DNA"/>
</dbReference>
<name>A0ABV4SSJ6_9ACTN</name>
<comment type="caution">
    <text evidence="3">The sequence shown here is derived from an EMBL/GenBank/DDBJ whole genome shotgun (WGS) entry which is preliminary data.</text>
</comment>
<feature type="transmembrane region" description="Helical" evidence="2">
    <location>
        <begin position="93"/>
        <end position="116"/>
    </location>
</feature>
<feature type="transmembrane region" description="Helical" evidence="2">
    <location>
        <begin position="206"/>
        <end position="225"/>
    </location>
</feature>
<proteinExistence type="predicted"/>
<evidence type="ECO:0000256" key="1">
    <source>
        <dbReference type="SAM" id="MobiDB-lite"/>
    </source>
</evidence>
<feature type="transmembrane region" description="Helical" evidence="2">
    <location>
        <begin position="128"/>
        <end position="157"/>
    </location>
</feature>
<dbReference type="RefSeq" id="WP_372565662.1">
    <property type="nucleotide sequence ID" value="NZ_JBGOSP010000025.1"/>
</dbReference>
<evidence type="ECO:0000256" key="2">
    <source>
        <dbReference type="SAM" id="Phobius"/>
    </source>
</evidence>
<reference evidence="3 4" key="1">
    <citation type="submission" date="2024-08" db="EMBL/GenBank/DDBJ databases">
        <title>Genome sequence of Streptomyces aureus CACIA-1.46HGO.</title>
        <authorList>
            <person name="Evangelista-Martinez Z."/>
        </authorList>
    </citation>
    <scope>NUCLEOTIDE SEQUENCE [LARGE SCALE GENOMIC DNA]</scope>
    <source>
        <strain evidence="3 4">CACIA-1.46HGO</strain>
    </source>
</reference>
<accession>A0ABV4SSJ6</accession>
<protein>
    <recommendedName>
        <fullName evidence="5">Integral membrane protein</fullName>
    </recommendedName>
</protein>
<feature type="region of interest" description="Disordered" evidence="1">
    <location>
        <begin position="1"/>
        <end position="22"/>
    </location>
</feature>
<dbReference type="Proteomes" id="UP001571476">
    <property type="component" value="Unassembled WGS sequence"/>
</dbReference>
<keyword evidence="2" id="KW-0812">Transmembrane</keyword>
<feature type="transmembrane region" description="Helical" evidence="2">
    <location>
        <begin position="262"/>
        <end position="280"/>
    </location>
</feature>
<keyword evidence="2" id="KW-1133">Transmembrane helix</keyword>
<organism evidence="3 4">
    <name type="scientific">Streptomyces aureus</name>
    <dbReference type="NCBI Taxonomy" id="193461"/>
    <lineage>
        <taxon>Bacteria</taxon>
        <taxon>Bacillati</taxon>
        <taxon>Actinomycetota</taxon>
        <taxon>Actinomycetes</taxon>
        <taxon>Kitasatosporales</taxon>
        <taxon>Streptomycetaceae</taxon>
        <taxon>Streptomyces</taxon>
    </lineage>
</organism>
<feature type="region of interest" description="Disordered" evidence="1">
    <location>
        <begin position="545"/>
        <end position="568"/>
    </location>
</feature>
<keyword evidence="4" id="KW-1185">Reference proteome</keyword>
<evidence type="ECO:0000313" key="3">
    <source>
        <dbReference type="EMBL" id="MFA3841435.1"/>
    </source>
</evidence>
<sequence>MASAELSPPPAARARRSPDIPEPWHGRHRTALLVTACILPLHVLWLAFLATGGGDLAAQVAWAEFAKMYPGSAYNLFWYGGLHIANYSLISPYLMALFGVVPVTLLSGVSSTWLAASIVERTGIRRPLWPALVVGFSLWCQVVSGRSTFMLGVAFGLGAVLAHMNGRRIVIAAVCAALSTMASPVAGLFLVVAGAAWLLDRQWGKALSLLLPPVLIVGVTTWLFPFKGEQPMPFGRIFPPLILCAVVLLCAPRAWRVARLGTGVYALGVVLTYLIATPIGTNVERLTEIVGPALLLAAVMNRDRGPRYDGRLGGFFPPHRQRVMCIAAIVLSLGWLSGKTIADVVANTEVPEWAIKTDGVVSTLKKLGAERTRVEVVPARDHREAAVLAPYINMARGWNRQADVERGRLFYEGHGGTDVPEGAFSSASYHAWLSEWAVGFVVVYNGEPDGPAELEHKLVSSEPDYLESVWQDTNWRIYRVKNAVPLVDAPGSVARSDGANLVVRMPKAGSIIVRIAYSPWLWADNGCLREEGEFTRLTVKEPGDVRISSQYGGPSGKTAPKCEPPKTK</sequence>
<gene>
    <name evidence="3" type="ORF">ACEG43_35465</name>
</gene>
<feature type="transmembrane region" description="Helical" evidence="2">
    <location>
        <begin position="237"/>
        <end position="255"/>
    </location>
</feature>
<keyword evidence="2" id="KW-0472">Membrane</keyword>
<feature type="transmembrane region" description="Helical" evidence="2">
    <location>
        <begin position="31"/>
        <end position="50"/>
    </location>
</feature>